<accession>A0A9Q0H794</accession>
<evidence type="ECO:0000313" key="1">
    <source>
        <dbReference type="EMBL" id="KAJ4961147.1"/>
    </source>
</evidence>
<dbReference type="Pfam" id="PF08284">
    <property type="entry name" value="RVP_2"/>
    <property type="match status" value="1"/>
</dbReference>
<dbReference type="EMBL" id="JAMYWD010000009">
    <property type="protein sequence ID" value="KAJ4961147.1"/>
    <property type="molecule type" value="Genomic_DNA"/>
</dbReference>
<sequence>MGTGACYCYSEMGHRAKECSLPYQGKAGQLGKKKDQPKGQAGQWQKGQVRIYAVIAHEVKGGPNVVAGSVSLQGKPAFALFDSGATPSFVKKLGFKSDRLDT</sequence>
<evidence type="ECO:0000313" key="2">
    <source>
        <dbReference type="Proteomes" id="UP001141806"/>
    </source>
</evidence>
<keyword evidence="2" id="KW-1185">Reference proteome</keyword>
<comment type="caution">
    <text evidence="1">The sequence shown here is derived from an EMBL/GenBank/DDBJ whole genome shotgun (WGS) entry which is preliminary data.</text>
</comment>
<dbReference type="AlphaFoldDB" id="A0A9Q0H794"/>
<organism evidence="1 2">
    <name type="scientific">Protea cynaroides</name>
    <dbReference type="NCBI Taxonomy" id="273540"/>
    <lineage>
        <taxon>Eukaryota</taxon>
        <taxon>Viridiplantae</taxon>
        <taxon>Streptophyta</taxon>
        <taxon>Embryophyta</taxon>
        <taxon>Tracheophyta</taxon>
        <taxon>Spermatophyta</taxon>
        <taxon>Magnoliopsida</taxon>
        <taxon>Proteales</taxon>
        <taxon>Proteaceae</taxon>
        <taxon>Protea</taxon>
    </lineage>
</organism>
<reference evidence="1" key="1">
    <citation type="journal article" date="2023" name="Plant J.">
        <title>The genome of the king protea, Protea cynaroides.</title>
        <authorList>
            <person name="Chang J."/>
            <person name="Duong T.A."/>
            <person name="Schoeman C."/>
            <person name="Ma X."/>
            <person name="Roodt D."/>
            <person name="Barker N."/>
            <person name="Li Z."/>
            <person name="Van de Peer Y."/>
            <person name="Mizrachi E."/>
        </authorList>
    </citation>
    <scope>NUCLEOTIDE SEQUENCE</scope>
    <source>
        <tissue evidence="1">Young leaves</tissue>
    </source>
</reference>
<protein>
    <recommendedName>
        <fullName evidence="3">CCHC-type domain-containing protein</fullName>
    </recommendedName>
</protein>
<gene>
    <name evidence="1" type="ORF">NE237_021057</name>
</gene>
<proteinExistence type="predicted"/>
<name>A0A9Q0H794_9MAGN</name>
<dbReference type="Proteomes" id="UP001141806">
    <property type="component" value="Unassembled WGS sequence"/>
</dbReference>
<dbReference type="OrthoDB" id="1751327at2759"/>
<evidence type="ECO:0008006" key="3">
    <source>
        <dbReference type="Google" id="ProtNLM"/>
    </source>
</evidence>